<accession>A0A8H3XBT1</accession>
<feature type="domain" description="Sacsin/Nov" evidence="1">
    <location>
        <begin position="746"/>
        <end position="805"/>
    </location>
</feature>
<reference evidence="2 3" key="1">
    <citation type="journal article" date="2019" name="Environ. Microbiol.">
        <title>At the nexus of three kingdoms: the genome of the mycorrhizal fungus Gigaspora margarita provides insights into plant, endobacterial and fungal interactions.</title>
        <authorList>
            <person name="Venice F."/>
            <person name="Ghignone S."/>
            <person name="Salvioli di Fossalunga A."/>
            <person name="Amselem J."/>
            <person name="Novero M."/>
            <person name="Xianan X."/>
            <person name="Sedzielewska Toro K."/>
            <person name="Morin E."/>
            <person name="Lipzen A."/>
            <person name="Grigoriev I.V."/>
            <person name="Henrissat B."/>
            <person name="Martin F.M."/>
            <person name="Bonfante P."/>
        </authorList>
    </citation>
    <scope>NUCLEOTIDE SEQUENCE [LARGE SCALE GENOMIC DNA]</scope>
    <source>
        <strain evidence="2 3">BEG34</strain>
    </source>
</reference>
<dbReference type="Proteomes" id="UP000439903">
    <property type="component" value="Unassembled WGS sequence"/>
</dbReference>
<comment type="caution">
    <text evidence="2">The sequence shown here is derived from an EMBL/GenBank/DDBJ whole genome shotgun (WGS) entry which is preliminary data.</text>
</comment>
<dbReference type="InterPro" id="IPR052972">
    <property type="entry name" value="Sacsin_chaperone_reg"/>
</dbReference>
<evidence type="ECO:0000259" key="1">
    <source>
        <dbReference type="Pfam" id="PF25794"/>
    </source>
</evidence>
<evidence type="ECO:0000313" key="2">
    <source>
        <dbReference type="EMBL" id="KAF0445586.1"/>
    </source>
</evidence>
<feature type="domain" description="Sacsin/Nov" evidence="1">
    <location>
        <begin position="816"/>
        <end position="952"/>
    </location>
</feature>
<dbReference type="Pfam" id="PF25794">
    <property type="entry name" value="SACS"/>
    <property type="match status" value="2"/>
</dbReference>
<keyword evidence="3" id="KW-1185">Reference proteome</keyword>
<dbReference type="PANTHER" id="PTHR15600">
    <property type="entry name" value="SACSIN"/>
    <property type="match status" value="1"/>
</dbReference>
<dbReference type="EMBL" id="WTPW01001269">
    <property type="protein sequence ID" value="KAF0445586.1"/>
    <property type="molecule type" value="Genomic_DNA"/>
</dbReference>
<sequence>MLGNLSDVKKNFHNYFVERLGFVPNVGFFPLQIATPFPVSTNGHFALFQFSNSLANLKIKWNKYLFEEVISQAWVKFIIKLQAYVDQKEAYYKFWPIVDQTQFVLLEFFSNILKNIIKKINQDDEIFEKMTGFPVINTPSEIIEALKKSDKHFLKYYSLRVIYPIFEKLGIIFINRIFENNIAPLRARFSAYITDMRDIASVLTSLNRNRACNLDMNEAELFIKYLSFYLRFSKTKYHIETIKCLPIFKEVGKNVTTSLNLKNVSWFLLQTDEKENYVASKEFRFLETTSEEACYLLKDIIKIQRLEQVEYWIDYVIKYLEFSHNKNLLIQKFFERLPRLVLSRQFDKDKVCNYSIVPCMTIQGKQAIDQIKHAKPIDLYDPFIPSIIHLFFDDEQIFPEEKFWNQHKESLKTLGVKASLSSIDIIERIKTYIKHKNNEFLSLIKSQKWIPTIDKLGNKSFSLLSECYDKNYEHLVSLILPILDYQIIESQFRKLLEWNIYPSVNTILEQMRLCSILPKENINFKNQQKICKAIYSYFYGALVREDEPAKRVVKKMSDGLKDKKWIFCESNFYATENIVFNLSTNLVNELPIIKLPEDYRNNFIDVFKHMGVRENIDISDFIKVIKKIAHDANNRALSDEKLSKTIAILEQIGKELNKSNNKRIDYLKDLYIPSIDAILFRHEEIKFDDRHGLSDDEKKNYNLSHPKLSLALARELRIRMFSEAFIEGCDIDFEVDKQSEFLTNCSLDSMFREFLQNADQAGARRISIYIDERQWPEQSTLLSKEMYNWQGPAIWIYYDAKIKEDFSLLDKSGIITSYYLTDVLTCVSGEEIVFLDSQAKFLPMLGNPPRQPQGIKLNFLNKKFLSRFEDQCKPYIAIENCNFQKCFNGTLFRLPFRSFELSKQRSILPISVGHKEILKYFCDLKDNQILFLRNIETYNIYYIPVDKNKPKELIWEEKIQDLEENVRKIRKKIDYIPQIFQLDTKIYNKQKKKTTFEAPAHGSVAAILAQSDNEPPKKPLDDGIDIFYNKIIPKTTKGFWPFGEVKQEHLYYDYALNVLQNIGKSKVFWTEAEEGKFVSLDDAYFSEENDHTIANILAKHNISTVKVEKAILYQLKNLSEKFATKYQTINPAFVYKSLRENSNILKNVLANSHNNILTLLKFVLHDENLYSQLIGLPLIPLKDGSFGKFKEQTYYYIAKKKDQDLFPKSGPSRFICDLDDELSKIFKSKDFLRIITNIKKLDTQGILDLLAGELCKEQEISWNPSSQDIPNRQWLDDILEKMEWGIGLEFAELSEYPLLPVVSPSNKLVRADSLNPLITYPVNPDEILMSALGKLGICFTDIKLDFKNASSEFLKKSVFSWSDSNVFESINRKKASQKISMESLFSKAALGEDELNKLREFVKDSDFSQQGNIEIIQELPIWPTRSEEYISAKEGMLLPRNLPCYSLDKDLFDVPDEYFRILTLLGAKQYKEFDYIKQYYYTPDSRRAPKQEDIEFLEKILLLNDPEIMDYLKSFKSIPNRSLKSFVKADTLYNANEDLLFNRIFDDNRFLPSQLQNNHDCFRALLKMGLKQDLNNNTYIECAREIEFKINIEDELKQLYKIKFVPSNKNLPNPYSETVGQAGRTSGYESFGSLYSIEYLNICWTQAKFFASDVKHFEQLPNIGMVIDHWDYLFERKIFQMSDWEIRIIYKIMEEIYQFVSSEFLKKEEDKTTKLELKNLHFLNGDDPFNLNCWVSGNKLAFGIQDDIGSDLFKEEDPDPQYHDIIFEIGNIKIGANRYVLSYVAKDFDWDFSTKSNNN</sequence>
<evidence type="ECO:0000313" key="3">
    <source>
        <dbReference type="Proteomes" id="UP000439903"/>
    </source>
</evidence>
<dbReference type="InterPro" id="IPR058210">
    <property type="entry name" value="SACS/Nov_dom"/>
</dbReference>
<gene>
    <name evidence="2" type="ORF">F8M41_003104</name>
</gene>
<dbReference type="GO" id="GO:0030544">
    <property type="term" value="F:Hsp70 protein binding"/>
    <property type="evidence" value="ECO:0007669"/>
    <property type="project" value="TreeGrafter"/>
</dbReference>
<dbReference type="PANTHER" id="PTHR15600:SF42">
    <property type="entry name" value="SACSIN"/>
    <property type="match status" value="1"/>
</dbReference>
<proteinExistence type="predicted"/>
<protein>
    <submittedName>
        <fullName evidence="2">Sacsin</fullName>
    </submittedName>
</protein>
<organism evidence="2 3">
    <name type="scientific">Gigaspora margarita</name>
    <dbReference type="NCBI Taxonomy" id="4874"/>
    <lineage>
        <taxon>Eukaryota</taxon>
        <taxon>Fungi</taxon>
        <taxon>Fungi incertae sedis</taxon>
        <taxon>Mucoromycota</taxon>
        <taxon>Glomeromycotina</taxon>
        <taxon>Glomeromycetes</taxon>
        <taxon>Diversisporales</taxon>
        <taxon>Gigasporaceae</taxon>
        <taxon>Gigaspora</taxon>
    </lineage>
</organism>
<dbReference type="OrthoDB" id="1262810at2759"/>
<name>A0A8H3XBT1_GIGMA</name>